<keyword evidence="3" id="KW-1185">Reference proteome</keyword>
<gene>
    <name evidence="2" type="ORF">POL25_08115</name>
</gene>
<dbReference type="PRINTS" id="PR00111">
    <property type="entry name" value="ABHYDROLASE"/>
</dbReference>
<dbReference type="InterPro" id="IPR000073">
    <property type="entry name" value="AB_hydrolase_1"/>
</dbReference>
<comment type="caution">
    <text evidence="2">The sequence shown here is derived from an EMBL/GenBank/DDBJ whole genome shotgun (WGS) entry which is preliminary data.</text>
</comment>
<dbReference type="Pfam" id="PF12146">
    <property type="entry name" value="Hydrolase_4"/>
    <property type="match status" value="1"/>
</dbReference>
<dbReference type="InterPro" id="IPR029058">
    <property type="entry name" value="AB_hydrolase_fold"/>
</dbReference>
<dbReference type="InterPro" id="IPR022742">
    <property type="entry name" value="Hydrolase_4"/>
</dbReference>
<reference evidence="2 3" key="1">
    <citation type="submission" date="2022-11" db="EMBL/GenBank/DDBJ databases">
        <title>Minimal conservation of predation-associated metabolite biosynthetic gene clusters underscores biosynthetic potential of Myxococcota including descriptions for ten novel species: Archangium lansinium sp. nov., Myxococcus landrumus sp. nov., Nannocystis bai.</title>
        <authorList>
            <person name="Ahearne A."/>
            <person name="Stevens C."/>
            <person name="Dowd S."/>
        </authorList>
    </citation>
    <scope>NUCLEOTIDE SEQUENCE [LARGE SCALE GENOMIC DNA]</scope>
    <source>
        <strain evidence="2 3">BB15-2</strain>
    </source>
</reference>
<dbReference type="PANTHER" id="PTHR11614">
    <property type="entry name" value="PHOSPHOLIPASE-RELATED"/>
    <property type="match status" value="1"/>
</dbReference>
<sequence length="348" mass="37862">MGATPQEQVRSPRRCPLAVSRRARLLSDTALRGGPDPRHRPAPMRALCFILLLAACAPTVRAPTVPVAVAGVEHRETHLRGRDGVELYAQSWRPATPVKGAVIVIHGLKDHGTRYAALAEHLTGQGLAVHALDLRGHGRSAGERAYVADLGEYIADLELFVAAVRAADPGVPLFMMGHSMGGALATTYALAHPGDLKGLVLSAPALRLGPEVSPGLVKITRKLGRKHPHWRILKLRPRWFARDPEVVRDVDGADPWVDRRKIPASTAAALIAGIEHIQGNMEKLSVPVLIIHGDADRITPPEGSRDLLRRAGVADKHLELYPGYYHDLLHEPEHAEVIEDIASWLGRH</sequence>
<dbReference type="Proteomes" id="UP001221686">
    <property type="component" value="Unassembled WGS sequence"/>
</dbReference>
<evidence type="ECO:0000259" key="1">
    <source>
        <dbReference type="Pfam" id="PF12146"/>
    </source>
</evidence>
<dbReference type="RefSeq" id="WP_272085339.1">
    <property type="nucleotide sequence ID" value="NZ_JAQNDL010000001.1"/>
</dbReference>
<dbReference type="SUPFAM" id="SSF53474">
    <property type="entry name" value="alpha/beta-Hydrolases"/>
    <property type="match status" value="1"/>
</dbReference>
<evidence type="ECO:0000313" key="3">
    <source>
        <dbReference type="Proteomes" id="UP001221686"/>
    </source>
</evidence>
<name>A0ABT5DWQ8_9BACT</name>
<proteinExistence type="predicted"/>
<protein>
    <submittedName>
        <fullName evidence="2">Lysophospholipase</fullName>
    </submittedName>
</protein>
<evidence type="ECO:0000313" key="2">
    <source>
        <dbReference type="EMBL" id="MDC0716851.1"/>
    </source>
</evidence>
<accession>A0ABT5DWQ8</accession>
<dbReference type="InterPro" id="IPR051044">
    <property type="entry name" value="MAG_DAG_Lipase"/>
</dbReference>
<dbReference type="EMBL" id="JAQNDL010000001">
    <property type="protein sequence ID" value="MDC0716851.1"/>
    <property type="molecule type" value="Genomic_DNA"/>
</dbReference>
<feature type="domain" description="Serine aminopeptidase S33" evidence="1">
    <location>
        <begin position="97"/>
        <end position="333"/>
    </location>
</feature>
<dbReference type="Gene3D" id="3.40.50.1820">
    <property type="entry name" value="alpha/beta hydrolase"/>
    <property type="match status" value="1"/>
</dbReference>
<organism evidence="2 3">
    <name type="scientific">Nannocystis bainbridge</name>
    <dbReference type="NCBI Taxonomy" id="2995303"/>
    <lineage>
        <taxon>Bacteria</taxon>
        <taxon>Pseudomonadati</taxon>
        <taxon>Myxococcota</taxon>
        <taxon>Polyangia</taxon>
        <taxon>Nannocystales</taxon>
        <taxon>Nannocystaceae</taxon>
        <taxon>Nannocystis</taxon>
    </lineage>
</organism>